<proteinExistence type="predicted"/>
<reference evidence="2 3" key="1">
    <citation type="submission" date="2018-08" db="EMBL/GenBank/DDBJ databases">
        <title>Henriciella mobilis sp. nov., isolated from seawater.</title>
        <authorList>
            <person name="Cheng H."/>
            <person name="Wu Y.-H."/>
            <person name="Xu X.-W."/>
            <person name="Guo L.-L."/>
        </authorList>
    </citation>
    <scope>NUCLEOTIDE SEQUENCE [LARGE SCALE GENOMIC DNA]</scope>
    <source>
        <strain evidence="2 3">CCUG66934</strain>
    </source>
</reference>
<dbReference type="Pfam" id="PF09718">
    <property type="entry name" value="Tape_meas_lam_C"/>
    <property type="match status" value="1"/>
</dbReference>
<accession>A0A399QNB6</accession>
<dbReference type="Proteomes" id="UP000265431">
    <property type="component" value="Unassembled WGS sequence"/>
</dbReference>
<evidence type="ECO:0000313" key="2">
    <source>
        <dbReference type="EMBL" id="RIJ20388.1"/>
    </source>
</evidence>
<keyword evidence="3" id="KW-1185">Reference proteome</keyword>
<evidence type="ECO:0000313" key="3">
    <source>
        <dbReference type="Proteomes" id="UP000265431"/>
    </source>
</evidence>
<comment type="caution">
    <text evidence="2">The sequence shown here is derived from an EMBL/GenBank/DDBJ whole genome shotgun (WGS) entry which is preliminary data.</text>
</comment>
<dbReference type="EMBL" id="QWGB01000014">
    <property type="protein sequence ID" value="RIJ20388.1"/>
    <property type="molecule type" value="Genomic_DNA"/>
</dbReference>
<sequence length="129" mass="13101">MKGLMRMDDFTKELDHAGDALTALVDGPGRDAAASLEAAFSEAGASIEAALSRAARSGELDFSQMTRAIFADLASMAAEAVLARAGIGAAGTSLTFNLPQAAEGTPKTATARELSKAVAKAAAIGRRFA</sequence>
<evidence type="ECO:0000259" key="1">
    <source>
        <dbReference type="Pfam" id="PF09718"/>
    </source>
</evidence>
<dbReference type="AlphaFoldDB" id="A0A399QNB6"/>
<feature type="domain" description="Bacteriophage tail tape measure C-terminal" evidence="1">
    <location>
        <begin position="30"/>
        <end position="83"/>
    </location>
</feature>
<gene>
    <name evidence="2" type="ORF">D1224_14785</name>
</gene>
<organism evidence="2 3">
    <name type="scientific">Henriciella barbarensis</name>
    <dbReference type="NCBI Taxonomy" id="86342"/>
    <lineage>
        <taxon>Bacteria</taxon>
        <taxon>Pseudomonadati</taxon>
        <taxon>Pseudomonadota</taxon>
        <taxon>Alphaproteobacteria</taxon>
        <taxon>Hyphomonadales</taxon>
        <taxon>Hyphomonadaceae</taxon>
        <taxon>Henriciella</taxon>
    </lineage>
</organism>
<dbReference type="InterPro" id="IPR006431">
    <property type="entry name" value="Phage_tape_meas_C"/>
</dbReference>
<dbReference type="RefSeq" id="WP_119380705.1">
    <property type="nucleotide sequence ID" value="NZ_QWGB01000014.1"/>
</dbReference>
<protein>
    <recommendedName>
        <fullName evidence="1">Bacteriophage tail tape measure C-terminal domain-containing protein</fullName>
    </recommendedName>
</protein>
<name>A0A399QNB6_9PROT</name>
<dbReference type="OrthoDB" id="7996304at2"/>